<comment type="subcellular location">
    <subcellularLocation>
        <location evidence="1">Cell membrane</location>
        <topology evidence="1">Multi-pass membrane protein</topology>
    </subcellularLocation>
</comment>
<sequence>MTGTSLACAVRFALRESRFALQNFKIFIASLFLGTAIIAGVGSVTANISDTIRQDGRIFLGGDLEISQIQQRLNEGERAYLAEWGTVSEITTMRTMAHVENDSSLVDLKAVDGAYPLYGEFTLVNSRYSPQTLGKQGGNWGIILSKALATRLKLKVGSTVKLGTESYEVRDIIKKEPDANNQGFQLAPGAIISLDSLFENSLIQPGSLIRYYNRIKLNQGITTRFLRDNIKQKFPDQGWRIRDNNSGGAGLRQFVGRMGQFMTLVGLTALLVGGVGVSNAVRSYLEGKTDTIATYKILGGSSRMILMTYLGQILIIAALAIALGLIVGAFLPMIAGELLQDSLPVAMNMALYPKPLILAAFYSFLVAIIFTLWPLGKAVQIPAARLFRQTVSTRRTTRQSLPYILVISGLLALLVAVVIYTSELPRLTAGTLLAAGLMFLILLGAADLVKKIAKKCPRPRNPVFRIALSNIYRPGNSTSSIVMSMGLGLILFTSIALIEHNLLREIRERVDGEAPTFFFIDIQKDQHDEFTGYLAGREGVESYRTVPNLRGRVTHIKSIEARKADVKPEGRWIIRGDRGITFTDILPADNIITAGKWWPKDYDGPPQISIQMQMADSMDLAIGDKIGVNILGRDFTFAVSSIRDFHWESFGINYVMMVDPNSLKSAPFTYVATAKTRPEDEAAIYRELYQKFPGLSIIRMADMLENAVILLGKISGAIDVMAAITIMSGIL</sequence>
<feature type="transmembrane region" description="Helical" evidence="6">
    <location>
        <begin position="400"/>
        <end position="421"/>
    </location>
</feature>
<reference evidence="9" key="1">
    <citation type="submission" date="2018-06" db="EMBL/GenBank/DDBJ databases">
        <authorList>
            <person name="Zhirakovskaya E."/>
        </authorList>
    </citation>
    <scope>NUCLEOTIDE SEQUENCE</scope>
</reference>
<feature type="transmembrane region" description="Helical" evidence="6">
    <location>
        <begin position="355"/>
        <end position="379"/>
    </location>
</feature>
<dbReference type="EMBL" id="UOEJ01000264">
    <property type="protein sequence ID" value="VAW07230.1"/>
    <property type="molecule type" value="Genomic_DNA"/>
</dbReference>
<dbReference type="PANTHER" id="PTHR30287">
    <property type="entry name" value="MEMBRANE COMPONENT OF PREDICTED ABC SUPERFAMILY METABOLITE UPTAKE TRANSPORTER"/>
    <property type="match status" value="1"/>
</dbReference>
<organism evidence="9">
    <name type="scientific">hydrothermal vent metagenome</name>
    <dbReference type="NCBI Taxonomy" id="652676"/>
    <lineage>
        <taxon>unclassified sequences</taxon>
        <taxon>metagenomes</taxon>
        <taxon>ecological metagenomes</taxon>
    </lineage>
</organism>
<keyword evidence="2" id="KW-1003">Cell membrane</keyword>
<dbReference type="InterPro" id="IPR025857">
    <property type="entry name" value="MacB_PCD"/>
</dbReference>
<feature type="transmembrane region" description="Helical" evidence="6">
    <location>
        <begin position="427"/>
        <end position="449"/>
    </location>
</feature>
<keyword evidence="3 6" id="KW-0812">Transmembrane</keyword>
<feature type="non-terminal residue" evidence="9">
    <location>
        <position position="731"/>
    </location>
</feature>
<evidence type="ECO:0000313" key="9">
    <source>
        <dbReference type="EMBL" id="VAW07230.1"/>
    </source>
</evidence>
<protein>
    <submittedName>
        <fullName evidence="9">ABC transporter, fused permease protein</fullName>
    </submittedName>
</protein>
<keyword evidence="5 6" id="KW-0472">Membrane</keyword>
<evidence type="ECO:0000256" key="1">
    <source>
        <dbReference type="ARBA" id="ARBA00004651"/>
    </source>
</evidence>
<evidence type="ECO:0000256" key="6">
    <source>
        <dbReference type="SAM" id="Phobius"/>
    </source>
</evidence>
<dbReference type="InterPro" id="IPR003838">
    <property type="entry name" value="ABC3_permease_C"/>
</dbReference>
<feature type="domain" description="MacB-like periplasmic core" evidence="8">
    <location>
        <begin position="28"/>
        <end position="200"/>
    </location>
</feature>
<dbReference type="InterPro" id="IPR038766">
    <property type="entry name" value="Membrane_comp_ABC_pdt"/>
</dbReference>
<evidence type="ECO:0000256" key="4">
    <source>
        <dbReference type="ARBA" id="ARBA00022989"/>
    </source>
</evidence>
<feature type="transmembrane region" description="Helical" evidence="6">
    <location>
        <begin position="481"/>
        <end position="498"/>
    </location>
</feature>
<evidence type="ECO:0000256" key="3">
    <source>
        <dbReference type="ARBA" id="ARBA00022692"/>
    </source>
</evidence>
<dbReference type="Pfam" id="PF02687">
    <property type="entry name" value="FtsX"/>
    <property type="match status" value="1"/>
</dbReference>
<dbReference type="GO" id="GO:0005886">
    <property type="term" value="C:plasma membrane"/>
    <property type="evidence" value="ECO:0007669"/>
    <property type="project" value="UniProtKB-SubCell"/>
</dbReference>
<evidence type="ECO:0000256" key="2">
    <source>
        <dbReference type="ARBA" id="ARBA00022475"/>
    </source>
</evidence>
<feature type="transmembrane region" description="Helical" evidence="6">
    <location>
        <begin position="306"/>
        <end position="335"/>
    </location>
</feature>
<evidence type="ECO:0000259" key="8">
    <source>
        <dbReference type="Pfam" id="PF12704"/>
    </source>
</evidence>
<feature type="transmembrane region" description="Helical" evidence="6">
    <location>
        <begin position="261"/>
        <end position="285"/>
    </location>
</feature>
<evidence type="ECO:0000256" key="5">
    <source>
        <dbReference type="ARBA" id="ARBA00023136"/>
    </source>
</evidence>
<proteinExistence type="predicted"/>
<dbReference type="Pfam" id="PF12704">
    <property type="entry name" value="MacB_PCD"/>
    <property type="match status" value="1"/>
</dbReference>
<feature type="transmembrane region" description="Helical" evidence="6">
    <location>
        <begin position="24"/>
        <end position="44"/>
    </location>
</feature>
<name>A0A3B0SRU6_9ZZZZ</name>
<evidence type="ECO:0000259" key="7">
    <source>
        <dbReference type="Pfam" id="PF02687"/>
    </source>
</evidence>
<dbReference type="AlphaFoldDB" id="A0A3B0SRU6"/>
<gene>
    <name evidence="9" type="ORF">MNBD_ALPHA01-865</name>
</gene>
<feature type="domain" description="ABC3 transporter permease C-terminal" evidence="7">
    <location>
        <begin position="265"/>
        <end position="381"/>
    </location>
</feature>
<accession>A0A3B0SRU6</accession>
<keyword evidence="4 6" id="KW-1133">Transmembrane helix</keyword>
<dbReference type="PANTHER" id="PTHR30287:SF1">
    <property type="entry name" value="INNER MEMBRANE PROTEIN"/>
    <property type="match status" value="1"/>
</dbReference>